<dbReference type="AlphaFoldDB" id="K3XC51"/>
<dbReference type="HOGENOM" id="CLU_090506_0_0_1"/>
<dbReference type="EnsemblProtists" id="PYU1_T014800">
    <property type="protein sequence ID" value="PYU1_T014800"/>
    <property type="gene ID" value="PYU1_G014769"/>
</dbReference>
<evidence type="ECO:0000313" key="2">
    <source>
        <dbReference type="EnsemblProtists" id="PYU1_T014800"/>
    </source>
</evidence>
<reference evidence="3" key="1">
    <citation type="journal article" date="2010" name="Genome Biol.">
        <title>Genome sequence of the necrotrophic plant pathogen Pythium ultimum reveals original pathogenicity mechanisms and effector repertoire.</title>
        <authorList>
            <person name="Levesque C.A."/>
            <person name="Brouwer H."/>
            <person name="Cano L."/>
            <person name="Hamilton J.P."/>
            <person name="Holt C."/>
            <person name="Huitema E."/>
            <person name="Raffaele S."/>
            <person name="Robideau G.P."/>
            <person name="Thines M."/>
            <person name="Win J."/>
            <person name="Zerillo M.M."/>
            <person name="Beakes G.W."/>
            <person name="Boore J.L."/>
            <person name="Busam D."/>
            <person name="Dumas B."/>
            <person name="Ferriera S."/>
            <person name="Fuerstenberg S.I."/>
            <person name="Gachon C.M."/>
            <person name="Gaulin E."/>
            <person name="Govers F."/>
            <person name="Grenville-Briggs L."/>
            <person name="Horner N."/>
            <person name="Hostetler J."/>
            <person name="Jiang R.H."/>
            <person name="Johnson J."/>
            <person name="Krajaejun T."/>
            <person name="Lin H."/>
            <person name="Meijer H.J."/>
            <person name="Moore B."/>
            <person name="Morris P."/>
            <person name="Phuntmart V."/>
            <person name="Puiu D."/>
            <person name="Shetty J."/>
            <person name="Stajich J.E."/>
            <person name="Tripathy S."/>
            <person name="Wawra S."/>
            <person name="van West P."/>
            <person name="Whitty B.R."/>
            <person name="Coutinho P.M."/>
            <person name="Henrissat B."/>
            <person name="Martin F."/>
            <person name="Thomas P.D."/>
            <person name="Tyler B.M."/>
            <person name="De Vries R.P."/>
            <person name="Kamoun S."/>
            <person name="Yandell M."/>
            <person name="Tisserat N."/>
            <person name="Buell C.R."/>
        </authorList>
    </citation>
    <scope>NUCLEOTIDE SEQUENCE</scope>
    <source>
        <strain evidence="3">DAOM:BR144</strain>
    </source>
</reference>
<dbReference type="InterPro" id="IPR032727">
    <property type="entry name" value="CLAMP"/>
</dbReference>
<proteinExistence type="predicted"/>
<dbReference type="VEuPathDB" id="FungiDB:PYU1_G014769"/>
<dbReference type="eggNOG" id="ENOG502S8U3">
    <property type="taxonomic scope" value="Eukaryota"/>
</dbReference>
<reference evidence="3" key="2">
    <citation type="submission" date="2010-04" db="EMBL/GenBank/DDBJ databases">
        <authorList>
            <person name="Buell R."/>
            <person name="Hamilton J."/>
            <person name="Hostetler J."/>
        </authorList>
    </citation>
    <scope>NUCLEOTIDE SEQUENCE [LARGE SCALE GENOMIC DNA]</scope>
    <source>
        <strain evidence="3">DAOM:BR144</strain>
    </source>
</reference>
<dbReference type="PANTHER" id="PTHR28457:SF1">
    <property type="entry name" value="CILIA- AND FLAGELLA-ASSOCIATED PROTEIN 119"/>
    <property type="match status" value="1"/>
</dbReference>
<accession>K3XC51</accession>
<feature type="region of interest" description="Disordered" evidence="1">
    <location>
        <begin position="1"/>
        <end position="36"/>
    </location>
</feature>
<feature type="region of interest" description="Disordered" evidence="1">
    <location>
        <begin position="166"/>
        <end position="207"/>
    </location>
</feature>
<reference evidence="2" key="3">
    <citation type="submission" date="2015-02" db="UniProtKB">
        <authorList>
            <consortium name="EnsemblProtists"/>
        </authorList>
    </citation>
    <scope>IDENTIFICATION</scope>
    <source>
        <strain evidence="2">DAOM BR144</strain>
    </source>
</reference>
<evidence type="ECO:0000313" key="3">
    <source>
        <dbReference type="Proteomes" id="UP000019132"/>
    </source>
</evidence>
<dbReference type="EMBL" id="GL376569">
    <property type="status" value="NOT_ANNOTATED_CDS"/>
    <property type="molecule type" value="Genomic_DNA"/>
</dbReference>
<name>K3XC51_GLOUD</name>
<keyword evidence="3" id="KW-1185">Reference proteome</keyword>
<protein>
    <submittedName>
        <fullName evidence="2">Uncharacterized protein</fullName>
    </submittedName>
</protein>
<feature type="compositionally biased region" description="Pro residues" evidence="1">
    <location>
        <begin position="195"/>
        <end position="206"/>
    </location>
</feature>
<sequence length="269" mass="28942">MAKHAPPHPAAHAAPKEGKVEEPVPPTPAPEPETTPCPYLIPLDAFHQIFDASSGNANVDRAPLSTAARVQLLQEALGVQHADANPRTAAWVEFCFGVLCFARDEPACFESNEKVLTVLTIANYIFQFTTAKGATAEGDDNDASPSTLSLPSVQSCYNKFRERVREVSCPPPPPHSPPTASSQDDTHASSDPVLPSSPSPQLPPPLAQLSTSEVASFVTFMSATFFRHLRAYQFLFTRTQASVTREVDVHIETPFPPPPLAAATLLPDP</sequence>
<dbReference type="PANTHER" id="PTHR28457">
    <property type="entry name" value="COILED-COIL DOMAIN-CONTAINING PROTEIN 189"/>
    <property type="match status" value="1"/>
</dbReference>
<evidence type="ECO:0000256" key="1">
    <source>
        <dbReference type="SAM" id="MobiDB-lite"/>
    </source>
</evidence>
<feature type="compositionally biased region" description="Pro residues" evidence="1">
    <location>
        <begin position="23"/>
        <end position="35"/>
    </location>
</feature>
<dbReference type="InParanoid" id="K3XC51"/>
<organism evidence="2 3">
    <name type="scientific">Globisporangium ultimum (strain ATCC 200006 / CBS 805.95 / DAOM BR144)</name>
    <name type="common">Pythium ultimum</name>
    <dbReference type="NCBI Taxonomy" id="431595"/>
    <lineage>
        <taxon>Eukaryota</taxon>
        <taxon>Sar</taxon>
        <taxon>Stramenopiles</taxon>
        <taxon>Oomycota</taxon>
        <taxon>Peronosporomycetes</taxon>
        <taxon>Pythiales</taxon>
        <taxon>Pythiaceae</taxon>
        <taxon>Globisporangium</taxon>
    </lineage>
</organism>
<dbReference type="OMA" id="NPRTCVW"/>
<dbReference type="Pfam" id="PF14769">
    <property type="entry name" value="CLAMP"/>
    <property type="match status" value="1"/>
</dbReference>
<dbReference type="Proteomes" id="UP000019132">
    <property type="component" value="Unassembled WGS sequence"/>
</dbReference>